<comment type="similarity">
    <text evidence="3">Belongs to the autotransporter-2 (AT-2) (TC 1.B.40) family.</text>
</comment>
<dbReference type="InterPro" id="IPR005594">
    <property type="entry name" value="YadA_C"/>
</dbReference>
<dbReference type="Pfam" id="PF03895">
    <property type="entry name" value="YadA_anchor"/>
    <property type="match status" value="1"/>
</dbReference>
<protein>
    <submittedName>
        <fullName evidence="15">Adhesin</fullName>
    </submittedName>
</protein>
<keyword evidence="6" id="KW-0812">Transmembrane</keyword>
<feature type="domain" description="Trimeric autotransporter adhesin YadA-like head" evidence="13">
    <location>
        <begin position="221"/>
        <end position="243"/>
    </location>
</feature>
<keyword evidence="9" id="KW-0472">Membrane</keyword>
<evidence type="ECO:0000256" key="4">
    <source>
        <dbReference type="ARBA" id="ARBA00022448"/>
    </source>
</evidence>
<feature type="compositionally biased region" description="Low complexity" evidence="11">
    <location>
        <begin position="430"/>
        <end position="444"/>
    </location>
</feature>
<dbReference type="SUPFAM" id="SSF101967">
    <property type="entry name" value="Adhesin YadA, collagen-binding domain"/>
    <property type="match status" value="3"/>
</dbReference>
<name>A0A5E4XUW1_9BURK</name>
<feature type="domain" description="Trimeric autotransporter adhesin YadA-like head" evidence="13">
    <location>
        <begin position="189"/>
        <end position="215"/>
    </location>
</feature>
<evidence type="ECO:0000259" key="13">
    <source>
        <dbReference type="Pfam" id="PF05658"/>
    </source>
</evidence>
<feature type="domain" description="Trimeric autotransporter adhesin YadA-like C-terminal membrane anchor" evidence="12">
    <location>
        <begin position="511"/>
        <end position="569"/>
    </location>
</feature>
<feature type="region of interest" description="Disordered" evidence="11">
    <location>
        <begin position="38"/>
        <end position="80"/>
    </location>
</feature>
<evidence type="ECO:0000256" key="2">
    <source>
        <dbReference type="ARBA" id="ARBA00004442"/>
    </source>
</evidence>
<dbReference type="AlphaFoldDB" id="A0A5E4XUW1"/>
<evidence type="ECO:0000256" key="1">
    <source>
        <dbReference type="ARBA" id="ARBA00004241"/>
    </source>
</evidence>
<dbReference type="OrthoDB" id="1632057at2"/>
<dbReference type="Gene3D" id="2.150.10.10">
    <property type="entry name" value="Serralysin-like metalloprotease, C-terminal"/>
    <property type="match status" value="4"/>
</dbReference>
<keyword evidence="8" id="KW-0653">Protein transport</keyword>
<dbReference type="GO" id="GO:0009986">
    <property type="term" value="C:cell surface"/>
    <property type="evidence" value="ECO:0007669"/>
    <property type="project" value="UniProtKB-SubCell"/>
</dbReference>
<evidence type="ECO:0000313" key="15">
    <source>
        <dbReference type="EMBL" id="VVE40169.1"/>
    </source>
</evidence>
<dbReference type="Pfam" id="PF05658">
    <property type="entry name" value="YadA_head"/>
    <property type="match status" value="3"/>
</dbReference>
<dbReference type="Proteomes" id="UP000343335">
    <property type="component" value="Unassembled WGS sequence"/>
</dbReference>
<keyword evidence="10" id="KW-0998">Cell outer membrane</keyword>
<feature type="domain" description="Trimeric autotransporter adhesin YadA-like stalk" evidence="14">
    <location>
        <begin position="247"/>
        <end position="279"/>
    </location>
</feature>
<dbReference type="InterPro" id="IPR011049">
    <property type="entry name" value="Serralysin-like_metalloprot_C"/>
</dbReference>
<dbReference type="EMBL" id="CABPSA010000007">
    <property type="protein sequence ID" value="VVE40169.1"/>
    <property type="molecule type" value="Genomic_DNA"/>
</dbReference>
<feature type="domain" description="Trimeric autotransporter adhesin YadA-like head" evidence="13">
    <location>
        <begin position="166"/>
        <end position="187"/>
    </location>
</feature>
<feature type="domain" description="Trimeric autotransporter adhesin YadA-like stalk" evidence="14">
    <location>
        <begin position="306"/>
        <end position="342"/>
    </location>
</feature>
<evidence type="ECO:0000256" key="10">
    <source>
        <dbReference type="ARBA" id="ARBA00023237"/>
    </source>
</evidence>
<proteinExistence type="inferred from homology"/>
<accession>A0A5E4XUW1</accession>
<organism evidence="15 16">
    <name type="scientific">Pandoraea commovens</name>
    <dbReference type="NCBI Taxonomy" id="2508289"/>
    <lineage>
        <taxon>Bacteria</taxon>
        <taxon>Pseudomonadati</taxon>
        <taxon>Pseudomonadota</taxon>
        <taxon>Betaproteobacteria</taxon>
        <taxon>Burkholderiales</taxon>
        <taxon>Burkholderiaceae</taxon>
        <taxon>Pandoraea</taxon>
    </lineage>
</organism>
<evidence type="ECO:0000259" key="14">
    <source>
        <dbReference type="Pfam" id="PF05662"/>
    </source>
</evidence>
<feature type="region of interest" description="Disordered" evidence="11">
    <location>
        <begin position="401"/>
        <end position="462"/>
    </location>
</feature>
<dbReference type="Pfam" id="PF05662">
    <property type="entry name" value="YadA_stalk"/>
    <property type="match status" value="3"/>
</dbReference>
<evidence type="ECO:0000256" key="3">
    <source>
        <dbReference type="ARBA" id="ARBA00005848"/>
    </source>
</evidence>
<evidence type="ECO:0000259" key="12">
    <source>
        <dbReference type="Pfam" id="PF03895"/>
    </source>
</evidence>
<comment type="subcellular location">
    <subcellularLocation>
        <location evidence="2">Cell outer membrane</location>
    </subcellularLocation>
    <subcellularLocation>
        <location evidence="1">Cell surface</location>
    </subcellularLocation>
</comment>
<keyword evidence="4" id="KW-0813">Transport</keyword>
<dbReference type="GO" id="GO:0009279">
    <property type="term" value="C:cell outer membrane"/>
    <property type="evidence" value="ECO:0007669"/>
    <property type="project" value="UniProtKB-SubCell"/>
</dbReference>
<dbReference type="InterPro" id="IPR045584">
    <property type="entry name" value="Pilin-like"/>
</dbReference>
<gene>
    <name evidence="15" type="ORF">PCO31010_04122</name>
</gene>
<evidence type="ECO:0000256" key="5">
    <source>
        <dbReference type="ARBA" id="ARBA00022452"/>
    </source>
</evidence>
<dbReference type="PROSITE" id="PS51257">
    <property type="entry name" value="PROKAR_LIPOPROTEIN"/>
    <property type="match status" value="1"/>
</dbReference>
<reference evidence="15 16" key="1">
    <citation type="submission" date="2019-08" db="EMBL/GenBank/DDBJ databases">
        <authorList>
            <person name="Peeters C."/>
        </authorList>
    </citation>
    <scope>NUCLEOTIDE SEQUENCE [LARGE SCALE GENOMIC DNA]</scope>
    <source>
        <strain evidence="15 16">LMG 31010</strain>
    </source>
</reference>
<evidence type="ECO:0000256" key="7">
    <source>
        <dbReference type="ARBA" id="ARBA00022729"/>
    </source>
</evidence>
<dbReference type="CDD" id="cd12820">
    <property type="entry name" value="LbR_YadA-like"/>
    <property type="match status" value="1"/>
</dbReference>
<dbReference type="InterPro" id="IPR008635">
    <property type="entry name" value="Coiled_stalk_dom"/>
</dbReference>
<keyword evidence="7" id="KW-0732">Signal</keyword>
<evidence type="ECO:0000256" key="6">
    <source>
        <dbReference type="ARBA" id="ARBA00022692"/>
    </source>
</evidence>
<feature type="compositionally biased region" description="Gly residues" evidence="11">
    <location>
        <begin position="406"/>
        <end position="429"/>
    </location>
</feature>
<dbReference type="InterPro" id="IPR008640">
    <property type="entry name" value="Adhesin_Head_dom"/>
</dbReference>
<dbReference type="GO" id="GO:0015031">
    <property type="term" value="P:protein transport"/>
    <property type="evidence" value="ECO:0007669"/>
    <property type="project" value="UniProtKB-KW"/>
</dbReference>
<evidence type="ECO:0000256" key="8">
    <source>
        <dbReference type="ARBA" id="ARBA00022927"/>
    </source>
</evidence>
<evidence type="ECO:0000256" key="9">
    <source>
        <dbReference type="ARBA" id="ARBA00023136"/>
    </source>
</evidence>
<dbReference type="SUPFAM" id="SSF54523">
    <property type="entry name" value="Pili subunits"/>
    <property type="match status" value="1"/>
</dbReference>
<dbReference type="Gene3D" id="3.30.1300.30">
    <property type="entry name" value="GSPII I/J protein-like"/>
    <property type="match status" value="1"/>
</dbReference>
<feature type="compositionally biased region" description="Basic and acidic residues" evidence="11">
    <location>
        <begin position="41"/>
        <end position="63"/>
    </location>
</feature>
<sequence>MTLKANNLASTISGIILACGIPNAFAETDVQTIDSEIAVGGDEKRAEDTRRPLTLDEPPKTESEFAVQRGAPASSTPQLQARADGDLVVGDSISKFPTASGVGALAGGDEAIANGAYNTAFGKKSEAVGDGNTAIGYDSKASAGRDSAGSFATAIGARAEAMSDVATAVGASASAIGDRSIAVGASASAHGDNAVAIGAKSSVNVDDGVALGSNARTNVKGSVALGSGSIASTANTVSVGNQSLKRKIVNVADGDLSDSSTEVVTGKQLYATNTTLSNLNAVAVTYDNTDKSALTLGGTSAQSPVRLQNVADGIKDNDAVNLKQLKSAGIIDADDTGQLTSLAVSYDNVQKNTVTLGGVLRAGGPVTLTNVADGKNPSDAVNYGQLNALKGKVTTLEGRVNTIEGNGHGNAGGTDNGGQGNNGTGGTGESSGSWSKSGQSVADALGGGAKLDANNQMTMPSYTVGGERVQGVEQAVSHLDRRIDNVQAQVGSVARQAYAGIAAATALTMVPGVDPGKRVSFGIGMGAFKGHGAIAVGGEARISENLKVRVGMGFASGNNTAGAGAAYQW</sequence>
<dbReference type="RefSeq" id="WP_150665861.1">
    <property type="nucleotide sequence ID" value="NZ_CABPSA010000007.1"/>
</dbReference>
<feature type="domain" description="Trimeric autotransporter adhesin YadA-like stalk" evidence="14">
    <location>
        <begin position="368"/>
        <end position="404"/>
    </location>
</feature>
<evidence type="ECO:0000313" key="16">
    <source>
        <dbReference type="Proteomes" id="UP000343335"/>
    </source>
</evidence>
<keyword evidence="5" id="KW-1134">Transmembrane beta strand</keyword>
<evidence type="ECO:0000256" key="11">
    <source>
        <dbReference type="SAM" id="MobiDB-lite"/>
    </source>
</evidence>